<name>A0A1H8NNA5_9BACI</name>
<gene>
    <name evidence="2" type="ORF">SAMN04488134_10647</name>
</gene>
<dbReference type="STRING" id="872970.SAMN04488134_10647"/>
<dbReference type="PANTHER" id="PTHR38448:SF1">
    <property type="entry name" value="YLBF FAMILY REGULATOR"/>
    <property type="match status" value="1"/>
</dbReference>
<protein>
    <submittedName>
        <fullName evidence="2">Cell fate regulator YmcA, YheA/YmcA/DUF963 family (Controls sporulation, competence, biofilm development)</fullName>
    </submittedName>
</protein>
<dbReference type="AlphaFoldDB" id="A0A1H8NNA5"/>
<dbReference type="SUPFAM" id="SSF158622">
    <property type="entry name" value="YheA/YmcA-like"/>
    <property type="match status" value="1"/>
</dbReference>
<reference evidence="2 3" key="1">
    <citation type="submission" date="2016-10" db="EMBL/GenBank/DDBJ databases">
        <authorList>
            <person name="de Groot N.N."/>
        </authorList>
    </citation>
    <scope>NUCLEOTIDE SEQUENCE [LARGE SCALE GENOMIC DNA]</scope>
    <source>
        <strain evidence="2 3">CGMCC 1.10434</strain>
    </source>
</reference>
<sequence>MNKVEEISAKLNELEQVERYKALEERLNSNDKVKDKINQIKALQKQAVNLQAYGKTEATRQIDQQIDAVQAEIDAIPIVDEFKSNQTEVNDILQTLVDQIEQQIKDHHDGDQSIS</sequence>
<dbReference type="InterPro" id="IPR023378">
    <property type="entry name" value="YheA/YmcA-like_dom_sf"/>
</dbReference>
<dbReference type="Pfam" id="PF06133">
    <property type="entry name" value="Com_YlbF"/>
    <property type="match status" value="1"/>
</dbReference>
<dbReference type="Proteomes" id="UP000199300">
    <property type="component" value="Unassembled WGS sequence"/>
</dbReference>
<dbReference type="PIRSF" id="PIRSF021287">
    <property type="entry name" value="Biofilm_formation_YmcA"/>
    <property type="match status" value="1"/>
</dbReference>
<dbReference type="InterPro" id="IPR052767">
    <property type="entry name" value="Bact_com_dev_regulator"/>
</dbReference>
<evidence type="ECO:0000313" key="2">
    <source>
        <dbReference type="EMBL" id="SEO31085.1"/>
    </source>
</evidence>
<dbReference type="InterPro" id="IPR010368">
    <property type="entry name" value="Com_YlbF"/>
</dbReference>
<organism evidence="2 3">
    <name type="scientific">Amphibacillus marinus</name>
    <dbReference type="NCBI Taxonomy" id="872970"/>
    <lineage>
        <taxon>Bacteria</taxon>
        <taxon>Bacillati</taxon>
        <taxon>Bacillota</taxon>
        <taxon>Bacilli</taxon>
        <taxon>Bacillales</taxon>
        <taxon>Bacillaceae</taxon>
        <taxon>Amphibacillus</taxon>
    </lineage>
</organism>
<accession>A0A1H8NNA5</accession>
<feature type="coiled-coil region" evidence="1">
    <location>
        <begin position="26"/>
        <end position="53"/>
    </location>
</feature>
<keyword evidence="1" id="KW-0175">Coiled coil</keyword>
<proteinExistence type="predicted"/>
<dbReference type="PANTHER" id="PTHR38448">
    <property type="entry name" value="REGULATORY PROTEIN YLBF-RELATED"/>
    <property type="match status" value="1"/>
</dbReference>
<keyword evidence="3" id="KW-1185">Reference proteome</keyword>
<evidence type="ECO:0000256" key="1">
    <source>
        <dbReference type="SAM" id="Coils"/>
    </source>
</evidence>
<evidence type="ECO:0000313" key="3">
    <source>
        <dbReference type="Proteomes" id="UP000199300"/>
    </source>
</evidence>
<dbReference type="Gene3D" id="1.20.1500.10">
    <property type="entry name" value="YheA/YmcA-like"/>
    <property type="match status" value="1"/>
</dbReference>
<dbReference type="EMBL" id="FODJ01000006">
    <property type="protein sequence ID" value="SEO31085.1"/>
    <property type="molecule type" value="Genomic_DNA"/>
</dbReference>
<dbReference type="InterPro" id="IPR016783">
    <property type="entry name" value="Biofilm_formation_YmcA"/>
</dbReference>